<organism evidence="1 2">
    <name type="scientific">Pleurodeles waltl</name>
    <name type="common">Iberian ribbed newt</name>
    <dbReference type="NCBI Taxonomy" id="8319"/>
    <lineage>
        <taxon>Eukaryota</taxon>
        <taxon>Metazoa</taxon>
        <taxon>Chordata</taxon>
        <taxon>Craniata</taxon>
        <taxon>Vertebrata</taxon>
        <taxon>Euteleostomi</taxon>
        <taxon>Amphibia</taxon>
        <taxon>Batrachia</taxon>
        <taxon>Caudata</taxon>
        <taxon>Salamandroidea</taxon>
        <taxon>Salamandridae</taxon>
        <taxon>Pleurodelinae</taxon>
        <taxon>Pleurodeles</taxon>
    </lineage>
</organism>
<gene>
    <name evidence="1" type="ORF">NDU88_004360</name>
</gene>
<comment type="caution">
    <text evidence="1">The sequence shown here is derived from an EMBL/GenBank/DDBJ whole genome shotgun (WGS) entry which is preliminary data.</text>
</comment>
<dbReference type="Proteomes" id="UP001066276">
    <property type="component" value="Chromosome 2_1"/>
</dbReference>
<accession>A0AAV7VK49</accession>
<sequence length="161" mass="17726">MVDSRCPTAHQNRNLQRGRSPPVLILAYLDVTWKSLLLLFPCRLRRSLPASPLWGRMAAREVLLLLPGEASTSLGDREPIYRDCVSQCDWSNCTGDRGPPWGRMAALAALLLLLGRPASASRGDREPMYWDCMSQCDWSNCTGARKAAVEGAASLLLEPDG</sequence>
<evidence type="ECO:0000313" key="2">
    <source>
        <dbReference type="Proteomes" id="UP001066276"/>
    </source>
</evidence>
<dbReference type="EMBL" id="JANPWB010000003">
    <property type="protein sequence ID" value="KAJ1200537.1"/>
    <property type="molecule type" value="Genomic_DNA"/>
</dbReference>
<reference evidence="1" key="1">
    <citation type="journal article" date="2022" name="bioRxiv">
        <title>Sequencing and chromosome-scale assembly of the giantPleurodeles waltlgenome.</title>
        <authorList>
            <person name="Brown T."/>
            <person name="Elewa A."/>
            <person name="Iarovenko S."/>
            <person name="Subramanian E."/>
            <person name="Araus A.J."/>
            <person name="Petzold A."/>
            <person name="Susuki M."/>
            <person name="Suzuki K.-i.T."/>
            <person name="Hayashi T."/>
            <person name="Toyoda A."/>
            <person name="Oliveira C."/>
            <person name="Osipova E."/>
            <person name="Leigh N.D."/>
            <person name="Simon A."/>
            <person name="Yun M.H."/>
        </authorList>
    </citation>
    <scope>NUCLEOTIDE SEQUENCE</scope>
    <source>
        <strain evidence="1">20211129_DDA</strain>
        <tissue evidence="1">Liver</tissue>
    </source>
</reference>
<dbReference type="AlphaFoldDB" id="A0AAV7VK49"/>
<evidence type="ECO:0000313" key="1">
    <source>
        <dbReference type="EMBL" id="KAJ1200537.1"/>
    </source>
</evidence>
<protein>
    <submittedName>
        <fullName evidence="1">Uncharacterized protein</fullName>
    </submittedName>
</protein>
<proteinExistence type="predicted"/>
<keyword evidence="2" id="KW-1185">Reference proteome</keyword>
<name>A0AAV7VK49_PLEWA</name>